<evidence type="ECO:0000256" key="12">
    <source>
        <dbReference type="SAM" id="MobiDB-lite"/>
    </source>
</evidence>
<dbReference type="KEGG" id="xin:Q7W82_09085"/>
<accession>A0AAU8IAZ9</accession>
<dbReference type="InterPro" id="IPR037066">
    <property type="entry name" value="Plug_dom_sf"/>
</dbReference>
<dbReference type="Gene3D" id="2.170.130.10">
    <property type="entry name" value="TonB-dependent receptor, plug domain"/>
    <property type="match status" value="1"/>
</dbReference>
<evidence type="ECO:0000256" key="7">
    <source>
        <dbReference type="ARBA" id="ARBA00023136"/>
    </source>
</evidence>
<dbReference type="PANTHER" id="PTHR32552">
    <property type="entry name" value="FERRICHROME IRON RECEPTOR-RELATED"/>
    <property type="match status" value="1"/>
</dbReference>
<reference evidence="16 18" key="1">
    <citation type="journal article" date="2022" name="Curr. Microbiol.">
        <title>Xanthomonas indica sp. nov., a Novel Member of Non-Pathogenic Xanthomonas Community from Healthy Rice Seeds.</title>
        <authorList>
            <person name="Rana R."/>
            <person name="Madhavan V.N."/>
            <person name="Saroha T."/>
            <person name="Bansal K."/>
            <person name="Kaur A."/>
            <person name="Sonti R.V."/>
            <person name="Patel H.K."/>
            <person name="Patil P.B."/>
        </authorList>
    </citation>
    <scope>NUCLEOTIDE SEQUENCE [LARGE SCALE GENOMIC DNA]</scope>
    <source>
        <strain evidence="16 18">PPL560</strain>
    </source>
</reference>
<dbReference type="PANTHER" id="PTHR32552:SF82">
    <property type="entry name" value="FCUA PROTEIN"/>
    <property type="match status" value="1"/>
</dbReference>
<dbReference type="Proteomes" id="UP001430647">
    <property type="component" value="Unassembled WGS sequence"/>
</dbReference>
<keyword evidence="4 10" id="KW-1134">Transmembrane beta strand</keyword>
<dbReference type="Pfam" id="PF07715">
    <property type="entry name" value="Plug"/>
    <property type="match status" value="1"/>
</dbReference>
<evidence type="ECO:0000256" key="2">
    <source>
        <dbReference type="ARBA" id="ARBA00009810"/>
    </source>
</evidence>
<sequence>MFQTSLHRQAPAMGLLARALLVALVAAASTSANAQDAATDDDTRDAQPPADATQLDTVMVKGQRLSLDLQQDAAVGALGTSRLLDTPFSVALVEEPEIARRQATTLGQIFINDPSVFAAEPPASTNWWGTQIRGIEVRNFYVDGVPMLMEWGGEFPLEAVQSVQALKGLGGFMYGFGTPGGIVSYQTKRPTDTALLATTFGYRNDSAFSAQLDAGGRANGPDSFGYRLNGGIERGDAYNGAGIDRKTLALAVEQPIAENLTWHAEVVHERNTLEHEPLYFYWDSYDGAHLPRPTNDYAKIRVDGAYYRTALLHATTGLTWRIDERWSAALSLGGSRRRHESHKTFGNLLNEAGDYDGVVYDFAGVLRNSAAQLLVTGHADTGPIAHTLVFGASVQRQWDQWSKAFSWSQEFTGNLYRQQTYRPTRRPDYSLAPVSADLRQKAVFVSDTMQFGEHWRAILGARHVDYQQRDLDGDAAVDSGYRTSVTTPTVALIYKPIDDISLYASYVEALEPGSRVGSDAVLAYANAGSVLQPTVSKQYELGAKLQSGRFALTTAAFRIERGAQIDAYRDGQRYLTQDGLTLYRGLEVIGSVGVTDDLELGGGGLWMDPRLEDLSPDNAALRGNRPAGAARRQLLANATWRVPGVRGLSLHGNVRYSGDAYYEDQNRVLIPGHTVAAVGFQYATTLGGYDALLTGNLNNLFDRSYWNQHTLGEARNAALSLRIDWR</sequence>
<gene>
    <name evidence="16" type="ORF">L3V74_00795</name>
    <name evidence="17" type="ORF">Q7W82_09085</name>
</gene>
<keyword evidence="3 10" id="KW-0813">Transport</keyword>
<dbReference type="Gene3D" id="2.40.170.20">
    <property type="entry name" value="TonB-dependent receptor, beta-barrel domain"/>
    <property type="match status" value="1"/>
</dbReference>
<dbReference type="InterPro" id="IPR036942">
    <property type="entry name" value="Beta-barrel_TonB_sf"/>
</dbReference>
<reference evidence="17" key="3">
    <citation type="submission" date="2023-08" db="EMBL/GenBank/DDBJ databases">
        <title>Complete genome sequence of Xanthomonas indica.</title>
        <authorList>
            <person name="Patil P.B."/>
            <person name="Rana R."/>
        </authorList>
    </citation>
    <scope>NUCLEOTIDE SEQUENCE</scope>
    <source>
        <strain evidence="17">PPL560</strain>
    </source>
</reference>
<dbReference type="GO" id="GO:0015344">
    <property type="term" value="F:siderophore uptake transmembrane transporter activity"/>
    <property type="evidence" value="ECO:0007669"/>
    <property type="project" value="TreeGrafter"/>
</dbReference>
<keyword evidence="5 10" id="KW-0812">Transmembrane</keyword>
<organism evidence="17">
    <name type="scientific">Xanthomonas indica</name>
    <dbReference type="NCBI Taxonomy" id="2912242"/>
    <lineage>
        <taxon>Bacteria</taxon>
        <taxon>Pseudomonadati</taxon>
        <taxon>Pseudomonadota</taxon>
        <taxon>Gammaproteobacteria</taxon>
        <taxon>Lysobacterales</taxon>
        <taxon>Lysobacteraceae</taxon>
        <taxon>Xanthomonas</taxon>
    </lineage>
</organism>
<keyword evidence="7 10" id="KW-0472">Membrane</keyword>
<feature type="domain" description="TonB-dependent receptor plug" evidence="15">
    <location>
        <begin position="83"/>
        <end position="182"/>
    </location>
</feature>
<dbReference type="InterPro" id="IPR039426">
    <property type="entry name" value="TonB-dep_rcpt-like"/>
</dbReference>
<dbReference type="InterPro" id="IPR012910">
    <property type="entry name" value="Plug_dom"/>
</dbReference>
<dbReference type="CDD" id="cd01347">
    <property type="entry name" value="ligand_gated_channel"/>
    <property type="match status" value="1"/>
</dbReference>
<keyword evidence="6 11" id="KW-0798">TonB box</keyword>
<evidence type="ECO:0000256" key="13">
    <source>
        <dbReference type="SAM" id="SignalP"/>
    </source>
</evidence>
<evidence type="ECO:0000313" key="18">
    <source>
        <dbReference type="Proteomes" id="UP001430647"/>
    </source>
</evidence>
<evidence type="ECO:0000256" key="4">
    <source>
        <dbReference type="ARBA" id="ARBA00022452"/>
    </source>
</evidence>
<dbReference type="EMBL" id="JAKJPQ010000001">
    <property type="protein sequence ID" value="MCI2260060.1"/>
    <property type="molecule type" value="Genomic_DNA"/>
</dbReference>
<dbReference type="GO" id="GO:0038023">
    <property type="term" value="F:signaling receptor activity"/>
    <property type="evidence" value="ECO:0007669"/>
    <property type="project" value="InterPro"/>
</dbReference>
<dbReference type="InterPro" id="IPR010105">
    <property type="entry name" value="TonB_sidphr_rcpt"/>
</dbReference>
<keyword evidence="8 17" id="KW-0675">Receptor</keyword>
<evidence type="ECO:0000256" key="8">
    <source>
        <dbReference type="ARBA" id="ARBA00023170"/>
    </source>
</evidence>
<name>A0AAU8IAZ9_9XANT</name>
<feature type="chain" id="PRO_5043425938" evidence="13">
    <location>
        <begin position="35"/>
        <end position="726"/>
    </location>
</feature>
<keyword evidence="18" id="KW-1185">Reference proteome</keyword>
<evidence type="ECO:0000313" key="16">
    <source>
        <dbReference type="EMBL" id="MCI2260060.1"/>
    </source>
</evidence>
<evidence type="ECO:0000256" key="9">
    <source>
        <dbReference type="ARBA" id="ARBA00023237"/>
    </source>
</evidence>
<comment type="subcellular location">
    <subcellularLocation>
        <location evidence="1 10">Cell outer membrane</location>
        <topology evidence="1 10">Multi-pass membrane protein</topology>
    </subcellularLocation>
</comment>
<dbReference type="RefSeq" id="WP_242156548.1">
    <property type="nucleotide sequence ID" value="NZ_CP131914.1"/>
</dbReference>
<dbReference type="GO" id="GO:0015891">
    <property type="term" value="P:siderophore transport"/>
    <property type="evidence" value="ECO:0007669"/>
    <property type="project" value="InterPro"/>
</dbReference>
<evidence type="ECO:0000313" key="17">
    <source>
        <dbReference type="EMBL" id="XCI82277.1"/>
    </source>
</evidence>
<feature type="region of interest" description="Disordered" evidence="12">
    <location>
        <begin position="33"/>
        <end position="52"/>
    </location>
</feature>
<evidence type="ECO:0000256" key="11">
    <source>
        <dbReference type="RuleBase" id="RU003357"/>
    </source>
</evidence>
<keyword evidence="9 10" id="KW-0998">Cell outer membrane</keyword>
<dbReference type="AlphaFoldDB" id="A0AAU8IAZ9"/>
<evidence type="ECO:0000256" key="3">
    <source>
        <dbReference type="ARBA" id="ARBA00022448"/>
    </source>
</evidence>
<evidence type="ECO:0000256" key="1">
    <source>
        <dbReference type="ARBA" id="ARBA00004571"/>
    </source>
</evidence>
<evidence type="ECO:0000256" key="10">
    <source>
        <dbReference type="PROSITE-ProRule" id="PRU01360"/>
    </source>
</evidence>
<comment type="similarity">
    <text evidence="2 10 11">Belongs to the TonB-dependent receptor family.</text>
</comment>
<evidence type="ECO:0000259" key="15">
    <source>
        <dbReference type="Pfam" id="PF07715"/>
    </source>
</evidence>
<protein>
    <submittedName>
        <fullName evidence="17">TonB-dependent siderophore receptor</fullName>
    </submittedName>
</protein>
<dbReference type="PROSITE" id="PS52016">
    <property type="entry name" value="TONB_DEPENDENT_REC_3"/>
    <property type="match status" value="1"/>
</dbReference>
<feature type="signal peptide" evidence="13">
    <location>
        <begin position="1"/>
        <end position="34"/>
    </location>
</feature>
<evidence type="ECO:0000256" key="6">
    <source>
        <dbReference type="ARBA" id="ARBA00023077"/>
    </source>
</evidence>
<dbReference type="NCBIfam" id="TIGR01783">
    <property type="entry name" value="TonB-siderophor"/>
    <property type="match status" value="1"/>
</dbReference>
<proteinExistence type="inferred from homology"/>
<evidence type="ECO:0000259" key="14">
    <source>
        <dbReference type="Pfam" id="PF00593"/>
    </source>
</evidence>
<dbReference type="GO" id="GO:0009279">
    <property type="term" value="C:cell outer membrane"/>
    <property type="evidence" value="ECO:0007669"/>
    <property type="project" value="UniProtKB-SubCell"/>
</dbReference>
<dbReference type="EMBL" id="CP131914">
    <property type="protein sequence ID" value="XCI82277.1"/>
    <property type="molecule type" value="Genomic_DNA"/>
</dbReference>
<dbReference type="Pfam" id="PF00593">
    <property type="entry name" value="TonB_dep_Rec_b-barrel"/>
    <property type="match status" value="1"/>
</dbReference>
<reference evidence="16" key="2">
    <citation type="submission" date="2022-01" db="EMBL/GenBank/DDBJ databases">
        <authorList>
            <person name="Rana R."/>
            <person name="Patil P.B."/>
        </authorList>
    </citation>
    <scope>NUCLEOTIDE SEQUENCE</scope>
    <source>
        <strain evidence="16">PPL560</strain>
    </source>
</reference>
<feature type="domain" description="TonB-dependent receptor-like beta-barrel" evidence="14">
    <location>
        <begin position="281"/>
        <end position="700"/>
    </location>
</feature>
<dbReference type="SUPFAM" id="SSF56935">
    <property type="entry name" value="Porins"/>
    <property type="match status" value="1"/>
</dbReference>
<evidence type="ECO:0000256" key="5">
    <source>
        <dbReference type="ARBA" id="ARBA00022692"/>
    </source>
</evidence>
<dbReference type="InterPro" id="IPR000531">
    <property type="entry name" value="Beta-barrel_TonB"/>
</dbReference>
<keyword evidence="13" id="KW-0732">Signal</keyword>